<feature type="compositionally biased region" description="Basic and acidic residues" evidence="1">
    <location>
        <begin position="249"/>
        <end position="265"/>
    </location>
</feature>
<evidence type="ECO:0000313" key="3">
    <source>
        <dbReference type="Proteomes" id="UP000636479"/>
    </source>
</evidence>
<comment type="caution">
    <text evidence="2">The sequence shown here is derived from an EMBL/GenBank/DDBJ whole genome shotgun (WGS) entry which is preliminary data.</text>
</comment>
<dbReference type="Proteomes" id="UP000636479">
    <property type="component" value="Unassembled WGS sequence"/>
</dbReference>
<name>A0A8H6W2H6_9AGAR</name>
<gene>
    <name evidence="2" type="ORF">MIND_00928400</name>
</gene>
<feature type="compositionally biased region" description="Basic and acidic residues" evidence="1">
    <location>
        <begin position="95"/>
        <end position="110"/>
    </location>
</feature>
<dbReference type="EMBL" id="JACAZF010000008">
    <property type="protein sequence ID" value="KAF7296964.1"/>
    <property type="molecule type" value="Genomic_DNA"/>
</dbReference>
<feature type="compositionally biased region" description="Acidic residues" evidence="1">
    <location>
        <begin position="218"/>
        <end position="228"/>
    </location>
</feature>
<feature type="region of interest" description="Disordered" evidence="1">
    <location>
        <begin position="87"/>
        <end position="114"/>
    </location>
</feature>
<reference evidence="2" key="1">
    <citation type="submission" date="2020-05" db="EMBL/GenBank/DDBJ databases">
        <title>Mycena genomes resolve the evolution of fungal bioluminescence.</title>
        <authorList>
            <person name="Tsai I.J."/>
        </authorList>
    </citation>
    <scope>NUCLEOTIDE SEQUENCE</scope>
    <source>
        <strain evidence="2">171206Taipei</strain>
    </source>
</reference>
<keyword evidence="3" id="KW-1185">Reference proteome</keyword>
<feature type="region of interest" description="Disordered" evidence="1">
    <location>
        <begin position="199"/>
        <end position="265"/>
    </location>
</feature>
<organism evidence="2 3">
    <name type="scientific">Mycena indigotica</name>
    <dbReference type="NCBI Taxonomy" id="2126181"/>
    <lineage>
        <taxon>Eukaryota</taxon>
        <taxon>Fungi</taxon>
        <taxon>Dikarya</taxon>
        <taxon>Basidiomycota</taxon>
        <taxon>Agaricomycotina</taxon>
        <taxon>Agaricomycetes</taxon>
        <taxon>Agaricomycetidae</taxon>
        <taxon>Agaricales</taxon>
        <taxon>Marasmiineae</taxon>
        <taxon>Mycenaceae</taxon>
        <taxon>Mycena</taxon>
    </lineage>
</organism>
<evidence type="ECO:0000313" key="2">
    <source>
        <dbReference type="EMBL" id="KAF7296964.1"/>
    </source>
</evidence>
<dbReference type="GeneID" id="59348427"/>
<dbReference type="RefSeq" id="XP_037217323.1">
    <property type="nucleotide sequence ID" value="XM_037365911.1"/>
</dbReference>
<proteinExistence type="predicted"/>
<dbReference type="OrthoDB" id="3270840at2759"/>
<evidence type="ECO:0000256" key="1">
    <source>
        <dbReference type="SAM" id="MobiDB-lite"/>
    </source>
</evidence>
<protein>
    <submittedName>
        <fullName evidence="2">Uncharacterized protein</fullName>
    </submittedName>
</protein>
<dbReference type="AlphaFoldDB" id="A0A8H6W2H6"/>
<sequence length="265" mass="28087">MADGDPLLVPDDCLSSTAPLLPLAQTDTTTTRLVCGAPRRMVHDKTSVSAWRVQILPEAKGDGEDNLATASTGCGAAVHSGAAVMRRGPDTSIDSESHSETERGQEKSEWGAEGGELARSVVTLDAAYFTPALRMLIAGHVQGSNADTQSACGCLSRGLACAVCGNALGVERIFCATHDSDGPKRSYVFLHGAVSPLPTQPSLHDLPEPNPDLAGADDSSESSAEEPSSDSSSDDGWFHYEPYDEDAADAIRDRRREEMDRELEN</sequence>
<accession>A0A8H6W2H6</accession>